<sequence length="209" mass="23404">MKREGRQHGVVTCYQILPSSLSRQRYVKMVESASNMGVFAKVPTKPTNQSKFTGKCRKPRCNGCHIHPACKAKGKAKGTMKIRSLDDEKELTKYTFGTSATGVLAYLADDGGYDNYDYDYEDRVEENYDHGYNYEDSYDIDLRAGFGLGIVTSIAAEDIESDVDCGESYDDDDDDDRMSFCDVGLCWGHEDGDVYGDEDGWYLVGGEMQ</sequence>
<comment type="caution">
    <text evidence="1">The sequence shown here is derived from an EMBL/GenBank/DDBJ whole genome shotgun (WGS) entry which is preliminary data.</text>
</comment>
<reference evidence="1" key="1">
    <citation type="journal article" date="2019" name="Sci. Rep.">
        <title>Draft genome of Tanacetum cinerariifolium, the natural source of mosquito coil.</title>
        <authorList>
            <person name="Yamashiro T."/>
            <person name="Shiraishi A."/>
            <person name="Satake H."/>
            <person name="Nakayama K."/>
        </authorList>
    </citation>
    <scope>NUCLEOTIDE SEQUENCE</scope>
</reference>
<dbReference type="AlphaFoldDB" id="A0A6L2P759"/>
<proteinExistence type="predicted"/>
<organism evidence="1">
    <name type="scientific">Tanacetum cinerariifolium</name>
    <name type="common">Dalmatian daisy</name>
    <name type="synonym">Chrysanthemum cinerariifolium</name>
    <dbReference type="NCBI Taxonomy" id="118510"/>
    <lineage>
        <taxon>Eukaryota</taxon>
        <taxon>Viridiplantae</taxon>
        <taxon>Streptophyta</taxon>
        <taxon>Embryophyta</taxon>
        <taxon>Tracheophyta</taxon>
        <taxon>Spermatophyta</taxon>
        <taxon>Magnoliopsida</taxon>
        <taxon>eudicotyledons</taxon>
        <taxon>Gunneridae</taxon>
        <taxon>Pentapetalae</taxon>
        <taxon>asterids</taxon>
        <taxon>campanulids</taxon>
        <taxon>Asterales</taxon>
        <taxon>Asteraceae</taxon>
        <taxon>Asteroideae</taxon>
        <taxon>Anthemideae</taxon>
        <taxon>Anthemidinae</taxon>
        <taxon>Tanacetum</taxon>
    </lineage>
</organism>
<dbReference type="PANTHER" id="PTHR34278">
    <property type="entry name" value="PROTEIN THI031, PUTATIVE-RELATED"/>
    <property type="match status" value="1"/>
</dbReference>
<protein>
    <submittedName>
        <fullName evidence="1">Hop-interacting protein THI031</fullName>
    </submittedName>
</protein>
<dbReference type="PANTHER" id="PTHR34278:SF1">
    <property type="entry name" value="PROTEIN THI031, PUTATIVE-RELATED"/>
    <property type="match status" value="1"/>
</dbReference>
<gene>
    <name evidence="1" type="ORF">Tci_066184</name>
</gene>
<name>A0A6L2P759_TANCI</name>
<evidence type="ECO:0000313" key="1">
    <source>
        <dbReference type="EMBL" id="GEU94206.1"/>
    </source>
</evidence>
<dbReference type="EMBL" id="BKCJ010011022">
    <property type="protein sequence ID" value="GEU94206.1"/>
    <property type="molecule type" value="Genomic_DNA"/>
</dbReference>
<accession>A0A6L2P759</accession>